<protein>
    <submittedName>
        <fullName evidence="1">Uncharacterized protein</fullName>
    </submittedName>
</protein>
<dbReference type="Proteomes" id="UP000473658">
    <property type="component" value="Unassembled WGS sequence"/>
</dbReference>
<reference evidence="1 2" key="1">
    <citation type="submission" date="2018-08" db="EMBL/GenBank/DDBJ databases">
        <title>Crown Gall in kiwifruit.</title>
        <authorList>
            <person name="Visnovsky S.B."/>
            <person name="Pitman A.R."/>
        </authorList>
    </citation>
    <scope>NUCLEOTIDE SEQUENCE [LARGE SCALE GENOMIC DNA]</scope>
    <source>
        <strain evidence="1 2">SBV_302_78_2</strain>
    </source>
</reference>
<proteinExistence type="predicted"/>
<dbReference type="EMBL" id="QRFF01000001">
    <property type="protein sequence ID" value="KAA3504381.1"/>
    <property type="molecule type" value="Genomic_DNA"/>
</dbReference>
<evidence type="ECO:0000313" key="1">
    <source>
        <dbReference type="EMBL" id="KAA3504381.1"/>
    </source>
</evidence>
<dbReference type="AlphaFoldDB" id="A0AA88JRJ9"/>
<organism evidence="1 2">
    <name type="scientific">Rhizobium rhizogenes</name>
    <name type="common">Agrobacterium rhizogenes</name>
    <dbReference type="NCBI Taxonomy" id="359"/>
    <lineage>
        <taxon>Bacteria</taxon>
        <taxon>Pseudomonadati</taxon>
        <taxon>Pseudomonadota</taxon>
        <taxon>Alphaproteobacteria</taxon>
        <taxon>Hyphomicrobiales</taxon>
        <taxon>Rhizobiaceae</taxon>
        <taxon>Rhizobium/Agrobacterium group</taxon>
        <taxon>Rhizobium</taxon>
    </lineage>
</organism>
<sequence length="88" mass="10325">MAVYLVTYDLNKETKRPDILKDIRDGDSWAMLSESSYAIETNETPRQVYDRLKKHLDGNDNLLVVTMKNPYYGQATKDVIDWLDRKLQ</sequence>
<name>A0AA88JRJ9_RHIRH</name>
<comment type="caution">
    <text evidence="1">The sequence shown here is derived from an EMBL/GenBank/DDBJ whole genome shotgun (WGS) entry which is preliminary data.</text>
</comment>
<gene>
    <name evidence="1" type="ORF">DXM27_03860</name>
</gene>
<evidence type="ECO:0000313" key="2">
    <source>
        <dbReference type="Proteomes" id="UP000473658"/>
    </source>
</evidence>
<dbReference type="RefSeq" id="WP_149897834.1">
    <property type="nucleotide sequence ID" value="NZ_QRFF01000001.1"/>
</dbReference>
<accession>A0AA88JRJ9</accession>